<sequence>MVLPSHPYLLKETHISIIHMVVDTSVVVPQKRLISQMEDWFIIGKAGETIQHIQLQSGAKIQVTRDMDVQPRTSHLVVHPFTQPYLSCDLQADAGSSGTISNWRYNAPQPSAEQSRCKLLRSFLCICLLVILQLKEHCIFMSLMKILEIFEQSQLNTGKSILPLGGDQSAHFNDGSCTVVAAAQSSLTPIVLHMVDARWAALMLLENLARIMPEIQQGYHPPRPRAKAWSLSWCTTIVWPATLWQSIPPGTGYDYYNQQKQPQEQQYATGTAAPPDASSYDYSQSATHASQGYGDSTYSQ</sequence>
<dbReference type="ExpressionAtlas" id="M8BR95">
    <property type="expression patterns" value="baseline"/>
</dbReference>
<reference evidence="4" key="1">
    <citation type="submission" date="2015-06" db="UniProtKB">
        <authorList>
            <consortium name="EnsemblPlants"/>
        </authorList>
    </citation>
    <scope>IDENTIFICATION</scope>
</reference>
<dbReference type="InterPro" id="IPR004088">
    <property type="entry name" value="KH_dom_type_1"/>
</dbReference>
<organism evidence="4">
    <name type="scientific">Aegilops tauschii</name>
    <name type="common">Tausch's goatgrass</name>
    <name type="synonym">Aegilops squarrosa</name>
    <dbReference type="NCBI Taxonomy" id="37682"/>
    <lineage>
        <taxon>Eukaryota</taxon>
        <taxon>Viridiplantae</taxon>
        <taxon>Streptophyta</taxon>
        <taxon>Embryophyta</taxon>
        <taxon>Tracheophyta</taxon>
        <taxon>Spermatophyta</taxon>
        <taxon>Magnoliopsida</taxon>
        <taxon>Liliopsida</taxon>
        <taxon>Poales</taxon>
        <taxon>Poaceae</taxon>
        <taxon>BOP clade</taxon>
        <taxon>Pooideae</taxon>
        <taxon>Triticodae</taxon>
        <taxon>Triticeae</taxon>
        <taxon>Triticinae</taxon>
        <taxon>Aegilops</taxon>
    </lineage>
</organism>
<evidence type="ECO:0000313" key="4">
    <source>
        <dbReference type="EnsemblPlants" id="EMT24318"/>
    </source>
</evidence>
<evidence type="ECO:0000259" key="3">
    <source>
        <dbReference type="Pfam" id="PF00013"/>
    </source>
</evidence>
<dbReference type="Gene3D" id="3.30.1370.10">
    <property type="entry name" value="K Homology domain, type 1"/>
    <property type="match status" value="1"/>
</dbReference>
<feature type="domain" description="K Homology" evidence="3">
    <location>
        <begin position="41"/>
        <end position="67"/>
    </location>
</feature>
<dbReference type="PROSITE" id="PS50084">
    <property type="entry name" value="KH_TYPE_1"/>
    <property type="match status" value="1"/>
</dbReference>
<dbReference type="GO" id="GO:0003723">
    <property type="term" value="F:RNA binding"/>
    <property type="evidence" value="ECO:0007669"/>
    <property type="project" value="UniProtKB-UniRule"/>
</dbReference>
<protein>
    <recommendedName>
        <fullName evidence="3">K Homology domain-containing protein</fullName>
    </recommendedName>
</protein>
<dbReference type="EnsemblPlants" id="EMT24318">
    <property type="protein sequence ID" value="EMT24318"/>
    <property type="gene ID" value="F775_16719"/>
</dbReference>
<dbReference type="AlphaFoldDB" id="M8BR95"/>
<evidence type="ECO:0000256" key="1">
    <source>
        <dbReference type="PROSITE-ProRule" id="PRU00117"/>
    </source>
</evidence>
<dbReference type="SUPFAM" id="SSF54791">
    <property type="entry name" value="Eukaryotic type KH-domain (KH-domain type I)"/>
    <property type="match status" value="1"/>
</dbReference>
<proteinExistence type="predicted"/>
<dbReference type="Pfam" id="PF00013">
    <property type="entry name" value="KH_1"/>
    <property type="match status" value="1"/>
</dbReference>
<name>M8BR95_AEGTA</name>
<feature type="compositionally biased region" description="Polar residues" evidence="2">
    <location>
        <begin position="280"/>
        <end position="300"/>
    </location>
</feature>
<feature type="region of interest" description="Disordered" evidence="2">
    <location>
        <begin position="255"/>
        <end position="300"/>
    </location>
</feature>
<dbReference type="InterPro" id="IPR036612">
    <property type="entry name" value="KH_dom_type_1_sf"/>
</dbReference>
<accession>M8BR95</accession>
<keyword evidence="1" id="KW-0694">RNA-binding</keyword>
<evidence type="ECO:0000256" key="2">
    <source>
        <dbReference type="SAM" id="MobiDB-lite"/>
    </source>
</evidence>